<evidence type="ECO:0000313" key="1">
    <source>
        <dbReference type="EMBL" id="OWZ22931.1"/>
    </source>
</evidence>
<dbReference type="Proteomes" id="UP000198211">
    <property type="component" value="Unassembled WGS sequence"/>
</dbReference>
<comment type="caution">
    <text evidence="1">The sequence shown here is derived from an EMBL/GenBank/DDBJ whole genome shotgun (WGS) entry which is preliminary data.</text>
</comment>
<proteinExistence type="predicted"/>
<dbReference type="EMBL" id="NBNE01000098">
    <property type="protein sequence ID" value="OWZ22931.1"/>
    <property type="molecule type" value="Genomic_DNA"/>
</dbReference>
<protein>
    <submittedName>
        <fullName evidence="1">Uncharacterized protein</fullName>
    </submittedName>
</protein>
<sequence>MFCTLCSFPTPHLISYKLLSCRCTQCKQVVPYTCGEHVTRAMTPHNRDLIAAQKEITKVMAPAQFRTAMLLHLNLQPSEQPTLQKV</sequence>
<dbReference type="AlphaFoldDB" id="A0A225WZ47"/>
<name>A0A225WZ47_9STRA</name>
<reference evidence="2" key="1">
    <citation type="submission" date="2017-03" db="EMBL/GenBank/DDBJ databases">
        <title>Phytopthora megakarya and P. palmivora, two closely related causual agents of cacao black pod achieved similar genome size and gene model numbers by different mechanisms.</title>
        <authorList>
            <person name="Ali S."/>
            <person name="Shao J."/>
            <person name="Larry D.J."/>
            <person name="Kronmiller B."/>
            <person name="Shen D."/>
            <person name="Strem M.D."/>
            <person name="Melnick R.L."/>
            <person name="Guiltinan M.J."/>
            <person name="Tyler B.M."/>
            <person name="Meinhardt L.W."/>
            <person name="Bailey B.A."/>
        </authorList>
    </citation>
    <scope>NUCLEOTIDE SEQUENCE [LARGE SCALE GENOMIC DNA]</scope>
    <source>
        <strain evidence="2">zdho120</strain>
    </source>
</reference>
<organism evidence="1 2">
    <name type="scientific">Phytophthora megakarya</name>
    <dbReference type="NCBI Taxonomy" id="4795"/>
    <lineage>
        <taxon>Eukaryota</taxon>
        <taxon>Sar</taxon>
        <taxon>Stramenopiles</taxon>
        <taxon>Oomycota</taxon>
        <taxon>Peronosporomycetes</taxon>
        <taxon>Peronosporales</taxon>
        <taxon>Peronosporaceae</taxon>
        <taxon>Phytophthora</taxon>
    </lineage>
</organism>
<evidence type="ECO:0000313" key="2">
    <source>
        <dbReference type="Proteomes" id="UP000198211"/>
    </source>
</evidence>
<keyword evidence="2" id="KW-1185">Reference proteome</keyword>
<gene>
    <name evidence="1" type="ORF">PHMEG_0002282</name>
</gene>
<accession>A0A225WZ47</accession>